<evidence type="ECO:0000259" key="2">
    <source>
        <dbReference type="PROSITE" id="PS51186"/>
    </source>
</evidence>
<dbReference type="InterPro" id="IPR000182">
    <property type="entry name" value="GNAT_dom"/>
</dbReference>
<dbReference type="AlphaFoldDB" id="A0A512H839"/>
<dbReference type="Pfam" id="PF00583">
    <property type="entry name" value="Acetyltransf_1"/>
    <property type="match status" value="1"/>
</dbReference>
<reference evidence="3 4" key="1">
    <citation type="submission" date="2019-07" db="EMBL/GenBank/DDBJ databases">
        <title>Whole genome shotgun sequence of Rhodospirillum oryzae NBRC 107573.</title>
        <authorList>
            <person name="Hosoyama A."/>
            <person name="Uohara A."/>
            <person name="Ohji S."/>
            <person name="Ichikawa N."/>
        </authorList>
    </citation>
    <scope>NUCLEOTIDE SEQUENCE [LARGE SCALE GENOMIC DNA]</scope>
    <source>
        <strain evidence="3 4">NBRC 107573</strain>
    </source>
</reference>
<comment type="caution">
    <text evidence="3">The sequence shown here is derived from an EMBL/GenBank/DDBJ whole genome shotgun (WGS) entry which is preliminary data.</text>
</comment>
<dbReference type="InterPro" id="IPR016181">
    <property type="entry name" value="Acyl_CoA_acyltransferase"/>
</dbReference>
<feature type="domain" description="N-acetyltransferase" evidence="2">
    <location>
        <begin position="15"/>
        <end position="168"/>
    </location>
</feature>
<organism evidence="3 4">
    <name type="scientific">Pararhodospirillum oryzae</name>
    <dbReference type="NCBI Taxonomy" id="478448"/>
    <lineage>
        <taxon>Bacteria</taxon>
        <taxon>Pseudomonadati</taxon>
        <taxon>Pseudomonadota</taxon>
        <taxon>Alphaproteobacteria</taxon>
        <taxon>Rhodospirillales</taxon>
        <taxon>Rhodospirillaceae</taxon>
        <taxon>Pararhodospirillum</taxon>
    </lineage>
</organism>
<protein>
    <submittedName>
        <fullName evidence="3">N-acetyltransferase GCN5</fullName>
    </submittedName>
</protein>
<keyword evidence="4" id="KW-1185">Reference proteome</keyword>
<dbReference type="EMBL" id="BJZO01000042">
    <property type="protein sequence ID" value="GEO81612.1"/>
    <property type="molecule type" value="Genomic_DNA"/>
</dbReference>
<dbReference type="PANTHER" id="PTHR43415:SF3">
    <property type="entry name" value="GNAT-FAMILY ACETYLTRANSFERASE"/>
    <property type="match status" value="1"/>
</dbReference>
<sequence>MAPSGALTTTPAWPLTGRPGRPTDMPFVLRQEARPEVAGLLQPWAHDRHGRAMDDPDYQYVFFQDQDDRLMGYVILGGLIGSNGCIELVRLVAATPRRGIGRAMLRAIMAHVFDSLAANRLWVSLFSDNTAARHLFAGAGFVLEGKLREAVRGAEGFRSLTLMGMLAREYPSVGRTPGDERAPP</sequence>
<dbReference type="Gene3D" id="3.40.630.30">
    <property type="match status" value="1"/>
</dbReference>
<dbReference type="SUPFAM" id="SSF55729">
    <property type="entry name" value="Acyl-CoA N-acyltransferases (Nat)"/>
    <property type="match status" value="1"/>
</dbReference>
<keyword evidence="3" id="KW-0808">Transferase</keyword>
<gene>
    <name evidence="3" type="ORF">ROR02_17430</name>
</gene>
<dbReference type="PANTHER" id="PTHR43415">
    <property type="entry name" value="SPERMIDINE N(1)-ACETYLTRANSFERASE"/>
    <property type="match status" value="1"/>
</dbReference>
<dbReference type="Proteomes" id="UP000321567">
    <property type="component" value="Unassembled WGS sequence"/>
</dbReference>
<feature type="region of interest" description="Disordered" evidence="1">
    <location>
        <begin position="1"/>
        <end position="20"/>
    </location>
</feature>
<dbReference type="GO" id="GO:0016747">
    <property type="term" value="F:acyltransferase activity, transferring groups other than amino-acyl groups"/>
    <property type="evidence" value="ECO:0007669"/>
    <property type="project" value="InterPro"/>
</dbReference>
<feature type="compositionally biased region" description="Polar residues" evidence="1">
    <location>
        <begin position="1"/>
        <end position="11"/>
    </location>
</feature>
<evidence type="ECO:0000313" key="4">
    <source>
        <dbReference type="Proteomes" id="UP000321567"/>
    </source>
</evidence>
<proteinExistence type="predicted"/>
<name>A0A512H839_9PROT</name>
<evidence type="ECO:0000256" key="1">
    <source>
        <dbReference type="SAM" id="MobiDB-lite"/>
    </source>
</evidence>
<dbReference type="PROSITE" id="PS51186">
    <property type="entry name" value="GNAT"/>
    <property type="match status" value="1"/>
</dbReference>
<accession>A0A512H839</accession>
<evidence type="ECO:0000313" key="3">
    <source>
        <dbReference type="EMBL" id="GEO81612.1"/>
    </source>
</evidence>